<dbReference type="Proteomes" id="UP000697710">
    <property type="component" value="Unassembled WGS sequence"/>
</dbReference>
<organism evidence="1 2">
    <name type="scientific">Eiseniibacteriota bacterium</name>
    <dbReference type="NCBI Taxonomy" id="2212470"/>
    <lineage>
        <taxon>Bacteria</taxon>
        <taxon>Candidatus Eiseniibacteriota</taxon>
    </lineage>
</organism>
<name>A0A956RRT0_UNCEI</name>
<protein>
    <submittedName>
        <fullName evidence="1">Uncharacterized protein</fullName>
    </submittedName>
</protein>
<accession>A0A956RRT0</accession>
<comment type="caution">
    <text evidence="1">The sequence shown here is derived from an EMBL/GenBank/DDBJ whole genome shotgun (WGS) entry which is preliminary data.</text>
</comment>
<dbReference type="AlphaFoldDB" id="A0A956RRT0"/>
<gene>
    <name evidence="1" type="ORF">KC729_14930</name>
</gene>
<reference evidence="1" key="2">
    <citation type="journal article" date="2021" name="Microbiome">
        <title>Successional dynamics and alternative stable states in a saline activated sludge microbial community over 9 years.</title>
        <authorList>
            <person name="Wang Y."/>
            <person name="Ye J."/>
            <person name="Ju F."/>
            <person name="Liu L."/>
            <person name="Boyd J.A."/>
            <person name="Deng Y."/>
            <person name="Parks D.H."/>
            <person name="Jiang X."/>
            <person name="Yin X."/>
            <person name="Woodcroft B.J."/>
            <person name="Tyson G.W."/>
            <person name="Hugenholtz P."/>
            <person name="Polz M.F."/>
            <person name="Zhang T."/>
        </authorList>
    </citation>
    <scope>NUCLEOTIDE SEQUENCE</scope>
    <source>
        <strain evidence="1">HKST-UBA01</strain>
    </source>
</reference>
<evidence type="ECO:0000313" key="1">
    <source>
        <dbReference type="EMBL" id="MCA9728984.1"/>
    </source>
</evidence>
<evidence type="ECO:0000313" key="2">
    <source>
        <dbReference type="Proteomes" id="UP000697710"/>
    </source>
</evidence>
<sequence>MSMDSRCCVPRIVDPDRVLGRRDPDGGENIITQLASDRTEVFVFQDTTDIVDGLPSWKIFEWRDLAAEGGENRCLSWGTAKYYSYTTGSLPELVLRGPVSETFRSRRNQE</sequence>
<dbReference type="EMBL" id="JAGQHR010000536">
    <property type="protein sequence ID" value="MCA9728984.1"/>
    <property type="molecule type" value="Genomic_DNA"/>
</dbReference>
<reference evidence="1" key="1">
    <citation type="submission" date="2020-04" db="EMBL/GenBank/DDBJ databases">
        <authorList>
            <person name="Zhang T."/>
        </authorList>
    </citation>
    <scope>NUCLEOTIDE SEQUENCE</scope>
    <source>
        <strain evidence="1">HKST-UBA01</strain>
    </source>
</reference>
<proteinExistence type="predicted"/>